<accession>A0ABN9SL91</accession>
<keyword evidence="3" id="KW-1185">Reference proteome</keyword>
<sequence>MATGGAAAASVEDNSGGKIPMPVFNGASKSMKQHRQDMAIWQIGREVKLSKQGATLLPNLKDKAEEACVELNLESTKGDDTAEVCLAYFGERFPETEAEGIAVLDEVLVDLYLKGSRRPAGRGAGVPSAVGNNSNPAGLQEQLVINLPKVSVVDGHGDNRGKGEDDDHGRGADDDAPSDSSEFENDVPDELQDVLDDAEEQVAFSAKKMLRARDKLKEARQAKGYFVKNDGGPPPRRNGGKAARMKARTYCGACGKKGQWRGYLQCPKKDGPTAKVEIPRKGSHKVNLTSSEASSQQQEPHEATMSPATIHYVCELVAHSGASGLQVDDAGQLVVTADSDLQKAKAHWFLDMLLLERRKGLAVLDGSKQHAFATVIRQPANFRLTASTTKEICFKHKVLVLAAKDAQFRDEEVSKDDDVEVYANEVWDLAEVVEVPSPKTGHKVCVKLASNEQVVALDPDQVRHQGRDRYVVVLGGRVERAAAHLQIAALVRKDNPKFDFGQGAAVALGRYGDWATQRREFADDVSMKNCLGDMHRAAGVIAPASGAVVGLIGLSAYVSGSDAQRECAAAILAAQEEAYMTTRQFNCLRVLPSGLRRWMTQLDVPGGSGESFVQSKQTSMVEHEFGVVIFAVAGEAAPSDYGLGDTVDVKVGGAWCVGEVLADGDTAECNGKVSGVSPRACRREGGRPGEAPPRQPGHREPPVKGPWPRSPAAAEAGRRVDAGQVREGARGEDLD</sequence>
<evidence type="ECO:0000313" key="3">
    <source>
        <dbReference type="Proteomes" id="UP001189429"/>
    </source>
</evidence>
<evidence type="ECO:0000256" key="1">
    <source>
        <dbReference type="SAM" id="MobiDB-lite"/>
    </source>
</evidence>
<dbReference type="Proteomes" id="UP001189429">
    <property type="component" value="Unassembled WGS sequence"/>
</dbReference>
<feature type="compositionally biased region" description="Acidic residues" evidence="1">
    <location>
        <begin position="174"/>
        <end position="187"/>
    </location>
</feature>
<feature type="region of interest" description="Disordered" evidence="1">
    <location>
        <begin position="271"/>
        <end position="304"/>
    </location>
</feature>
<comment type="caution">
    <text evidence="2">The sequence shown here is derived from an EMBL/GenBank/DDBJ whole genome shotgun (WGS) entry which is preliminary data.</text>
</comment>
<feature type="compositionally biased region" description="Polar residues" evidence="1">
    <location>
        <begin position="286"/>
        <end position="298"/>
    </location>
</feature>
<feature type="compositionally biased region" description="Basic and acidic residues" evidence="1">
    <location>
        <begin position="155"/>
        <end position="173"/>
    </location>
</feature>
<dbReference type="EMBL" id="CAUYUJ010011736">
    <property type="protein sequence ID" value="CAK0832492.1"/>
    <property type="molecule type" value="Genomic_DNA"/>
</dbReference>
<gene>
    <name evidence="2" type="ORF">PCOR1329_LOCUS30493</name>
</gene>
<feature type="compositionally biased region" description="Basic and acidic residues" evidence="1">
    <location>
        <begin position="271"/>
        <end position="280"/>
    </location>
</feature>
<organism evidence="2 3">
    <name type="scientific">Prorocentrum cordatum</name>
    <dbReference type="NCBI Taxonomy" id="2364126"/>
    <lineage>
        <taxon>Eukaryota</taxon>
        <taxon>Sar</taxon>
        <taxon>Alveolata</taxon>
        <taxon>Dinophyceae</taxon>
        <taxon>Prorocentrales</taxon>
        <taxon>Prorocentraceae</taxon>
        <taxon>Prorocentrum</taxon>
    </lineage>
</organism>
<feature type="region of interest" description="Disordered" evidence="1">
    <location>
        <begin position="152"/>
        <end position="187"/>
    </location>
</feature>
<reference evidence="2" key="1">
    <citation type="submission" date="2023-10" db="EMBL/GenBank/DDBJ databases">
        <authorList>
            <person name="Chen Y."/>
            <person name="Shah S."/>
            <person name="Dougan E. K."/>
            <person name="Thang M."/>
            <person name="Chan C."/>
        </authorList>
    </citation>
    <scope>NUCLEOTIDE SEQUENCE [LARGE SCALE GENOMIC DNA]</scope>
</reference>
<feature type="region of interest" description="Disordered" evidence="1">
    <location>
        <begin position="672"/>
        <end position="735"/>
    </location>
</feature>
<evidence type="ECO:0000313" key="2">
    <source>
        <dbReference type="EMBL" id="CAK0832492.1"/>
    </source>
</evidence>
<protein>
    <submittedName>
        <fullName evidence="2">Uncharacterized protein</fullName>
    </submittedName>
</protein>
<proteinExistence type="predicted"/>
<name>A0ABN9SL91_9DINO</name>